<name>A0ABR1F388_9ASCO</name>
<comment type="subcellular location">
    <subcellularLocation>
        <location evidence="1">Mitochondrion inner membrane</location>
        <topology evidence="1">Multi-pass membrane protein</topology>
    </subcellularLocation>
</comment>
<evidence type="ECO:0000256" key="10">
    <source>
        <dbReference type="PROSITE-ProRule" id="PRU00282"/>
    </source>
</evidence>
<keyword evidence="7" id="KW-1133">Transmembrane helix</keyword>
<evidence type="ECO:0000256" key="1">
    <source>
        <dbReference type="ARBA" id="ARBA00004448"/>
    </source>
</evidence>
<organism evidence="13 14">
    <name type="scientific">Myxozyma melibiosi</name>
    <dbReference type="NCBI Taxonomy" id="54550"/>
    <lineage>
        <taxon>Eukaryota</taxon>
        <taxon>Fungi</taxon>
        <taxon>Dikarya</taxon>
        <taxon>Ascomycota</taxon>
        <taxon>Saccharomycotina</taxon>
        <taxon>Lipomycetes</taxon>
        <taxon>Lipomycetales</taxon>
        <taxon>Lipomycetaceae</taxon>
        <taxon>Myxozyma</taxon>
    </lineage>
</organism>
<keyword evidence="3 11" id="KW-0813">Transport</keyword>
<evidence type="ECO:0000256" key="3">
    <source>
        <dbReference type="ARBA" id="ARBA00022448"/>
    </source>
</evidence>
<sequence length="440" mass="47690">MTADSIRRQNEQEGITVVQRTLSACSGSLITSLVITPLDVIRVRLQLQDSLQPSRHASHSAVSTAATEFKSYPFPRLNPSEIAATDLGVTACCRDVFNIPSTVDYCVASHFDECAVQQYSQRHIFRGTFDGFNKIIKNEGASALWRGLSPTLGMSIPANVIYFVGYDHLRHNVPIQNDTLAPLVAGAFARTLATSAISPIELFRTRLQSLASPTASTSSSTSTTTSKMPSSSREAFATTLDGIKVMVRQQGVASLWRGLTLTLWRDVPFSAVYWAAYENMRTLLDKYNQSRQQPLGAINTPLQPPSEFATFLQAFLSGATAGSFAAFVTTPFDVAKTRRQVLRNRDPSLDGMLSMLRNIAEEEGVAGLFKGLVPRVMKVSVSCAIMISFYEVGKRISMRSSAASRAIFPASADGAGGGAEHSAGVSQRDAEEIIIAVETE</sequence>
<dbReference type="PANTHER" id="PTHR45760:SF2">
    <property type="entry name" value="FI19922P1-RELATED"/>
    <property type="match status" value="1"/>
</dbReference>
<evidence type="ECO:0000256" key="8">
    <source>
        <dbReference type="ARBA" id="ARBA00023128"/>
    </source>
</evidence>
<evidence type="ECO:0000256" key="12">
    <source>
        <dbReference type="SAM" id="MobiDB-lite"/>
    </source>
</evidence>
<dbReference type="Pfam" id="PF00153">
    <property type="entry name" value="Mito_carr"/>
    <property type="match status" value="4"/>
</dbReference>
<comment type="caution">
    <text evidence="13">The sequence shown here is derived from an EMBL/GenBank/DDBJ whole genome shotgun (WGS) entry which is preliminary data.</text>
</comment>
<gene>
    <name evidence="13" type="ORF">BZA70DRAFT_68573</name>
</gene>
<dbReference type="SUPFAM" id="SSF103506">
    <property type="entry name" value="Mitochondrial carrier"/>
    <property type="match status" value="1"/>
</dbReference>
<keyword evidence="6" id="KW-0999">Mitochondrion inner membrane</keyword>
<feature type="compositionally biased region" description="Low complexity" evidence="12">
    <location>
        <begin position="213"/>
        <end position="232"/>
    </location>
</feature>
<evidence type="ECO:0000256" key="5">
    <source>
        <dbReference type="ARBA" id="ARBA00022737"/>
    </source>
</evidence>
<keyword evidence="14" id="KW-1185">Reference proteome</keyword>
<keyword evidence="9 10" id="KW-0472">Membrane</keyword>
<evidence type="ECO:0000313" key="13">
    <source>
        <dbReference type="EMBL" id="KAK7203578.1"/>
    </source>
</evidence>
<dbReference type="Proteomes" id="UP001498771">
    <property type="component" value="Unassembled WGS sequence"/>
</dbReference>
<evidence type="ECO:0000256" key="2">
    <source>
        <dbReference type="ARBA" id="ARBA00006375"/>
    </source>
</evidence>
<dbReference type="PROSITE" id="PS50920">
    <property type="entry name" value="SOLCAR"/>
    <property type="match status" value="3"/>
</dbReference>
<feature type="region of interest" description="Disordered" evidence="12">
    <location>
        <begin position="213"/>
        <end position="233"/>
    </location>
</feature>
<dbReference type="GeneID" id="90040837"/>
<dbReference type="Gene3D" id="1.50.40.10">
    <property type="entry name" value="Mitochondrial carrier domain"/>
    <property type="match status" value="2"/>
</dbReference>
<dbReference type="EMBL" id="JBBJBU010000011">
    <property type="protein sequence ID" value="KAK7203578.1"/>
    <property type="molecule type" value="Genomic_DNA"/>
</dbReference>
<comment type="similarity">
    <text evidence="2 11">Belongs to the mitochondrial carrier (TC 2.A.29) family.</text>
</comment>
<evidence type="ECO:0000256" key="6">
    <source>
        <dbReference type="ARBA" id="ARBA00022792"/>
    </source>
</evidence>
<accession>A0ABR1F388</accession>
<keyword evidence="5" id="KW-0677">Repeat</keyword>
<dbReference type="PANTHER" id="PTHR45760">
    <property type="entry name" value="FI19922P1-RELATED"/>
    <property type="match status" value="1"/>
</dbReference>
<keyword evidence="4 10" id="KW-0812">Transmembrane</keyword>
<reference evidence="13 14" key="1">
    <citation type="submission" date="2024-03" db="EMBL/GenBank/DDBJ databases">
        <title>Genome-scale model development and genomic sequencing of the oleaginous clade Lipomyces.</title>
        <authorList>
            <consortium name="Lawrence Berkeley National Laboratory"/>
            <person name="Czajka J.J."/>
            <person name="Han Y."/>
            <person name="Kim J."/>
            <person name="Mondo S.J."/>
            <person name="Hofstad B.A."/>
            <person name="Robles A."/>
            <person name="Haridas S."/>
            <person name="Riley R."/>
            <person name="LaButti K."/>
            <person name="Pangilinan J."/>
            <person name="Andreopoulos W."/>
            <person name="Lipzen A."/>
            <person name="Yan J."/>
            <person name="Wang M."/>
            <person name="Ng V."/>
            <person name="Grigoriev I.V."/>
            <person name="Spatafora J.W."/>
            <person name="Magnuson J.K."/>
            <person name="Baker S.E."/>
            <person name="Pomraning K.R."/>
        </authorList>
    </citation>
    <scope>NUCLEOTIDE SEQUENCE [LARGE SCALE GENOMIC DNA]</scope>
    <source>
        <strain evidence="13 14">Phaff 52-87</strain>
    </source>
</reference>
<evidence type="ECO:0000256" key="11">
    <source>
        <dbReference type="RuleBase" id="RU000488"/>
    </source>
</evidence>
<keyword evidence="8" id="KW-0496">Mitochondrion</keyword>
<feature type="repeat" description="Solcar" evidence="10">
    <location>
        <begin position="15"/>
        <end position="172"/>
    </location>
</feature>
<evidence type="ECO:0000256" key="7">
    <source>
        <dbReference type="ARBA" id="ARBA00022989"/>
    </source>
</evidence>
<evidence type="ECO:0000256" key="4">
    <source>
        <dbReference type="ARBA" id="ARBA00022692"/>
    </source>
</evidence>
<dbReference type="RefSeq" id="XP_064766611.1">
    <property type="nucleotide sequence ID" value="XM_064915325.1"/>
</dbReference>
<dbReference type="InterPro" id="IPR018108">
    <property type="entry name" value="MCP_transmembrane"/>
</dbReference>
<protein>
    <submittedName>
        <fullName evidence="13">Mitochondrial carrier protein</fullName>
    </submittedName>
</protein>
<proteinExistence type="inferred from homology"/>
<feature type="repeat" description="Solcar" evidence="10">
    <location>
        <begin position="309"/>
        <end position="396"/>
    </location>
</feature>
<evidence type="ECO:0000313" key="14">
    <source>
        <dbReference type="Proteomes" id="UP001498771"/>
    </source>
</evidence>
<dbReference type="InterPro" id="IPR023395">
    <property type="entry name" value="MCP_dom_sf"/>
</dbReference>
<evidence type="ECO:0000256" key="9">
    <source>
        <dbReference type="ARBA" id="ARBA00023136"/>
    </source>
</evidence>
<dbReference type="InterPro" id="IPR045315">
    <property type="entry name" value="Mtm1-like"/>
</dbReference>
<feature type="repeat" description="Solcar" evidence="10">
    <location>
        <begin position="177"/>
        <end position="283"/>
    </location>
</feature>